<accession>A0A1G9K687</accession>
<sequence>MRAVVVTDFHTEPSLTDLPVPEPGPGEVLVKIAAAGVNPFDWKVVEGAMRDAVHHEFPLVLGSDGAGTVVSAGEPDLTDPRFEPGDRVFGQFMDVKTGRGSYAEYAITKAAKLARLPDKLDFATGAALPTAGAAAHDFVEGTGAGPGQCLLVNGASGGVGQAAVQLAAAQGIRVIATTDPETAALLRSLGAAETVDYTAGPTAEQVGEAHPDGIDAIVDLVSGPAQIEAIAGLLKPNGAIVSANGAVDAELLASRGLRGSNLYANARPATLASLADSVQRGQLRFRIDHEAPLADAAAALARIRAGESRGKTVLTVEDGTVEDGTAED</sequence>
<dbReference type="RefSeq" id="WP_091052809.1">
    <property type="nucleotide sequence ID" value="NZ_FNGF01000006.1"/>
</dbReference>
<dbReference type="Gene3D" id="3.40.50.720">
    <property type="entry name" value="NAD(P)-binding Rossmann-like Domain"/>
    <property type="match status" value="1"/>
</dbReference>
<dbReference type="PANTHER" id="PTHR44013:SF1">
    <property type="entry name" value="ZINC-TYPE ALCOHOL DEHYDROGENASE-LIKE PROTEIN C16A3.02C"/>
    <property type="match status" value="1"/>
</dbReference>
<dbReference type="SMART" id="SM00829">
    <property type="entry name" value="PKS_ER"/>
    <property type="match status" value="1"/>
</dbReference>
<protein>
    <submittedName>
        <fullName evidence="2">NADPH:quinone reductase</fullName>
    </submittedName>
</protein>
<dbReference type="InterPro" id="IPR036291">
    <property type="entry name" value="NAD(P)-bd_dom_sf"/>
</dbReference>
<name>A0A1G9K687_9ACTN</name>
<dbReference type="CDD" id="cd05289">
    <property type="entry name" value="MDR_like_2"/>
    <property type="match status" value="1"/>
</dbReference>
<dbReference type="InterPro" id="IPR020843">
    <property type="entry name" value="ER"/>
</dbReference>
<dbReference type="InterPro" id="IPR052733">
    <property type="entry name" value="Chloroplast_QOR"/>
</dbReference>
<dbReference type="SUPFAM" id="SSF51735">
    <property type="entry name" value="NAD(P)-binding Rossmann-fold domains"/>
    <property type="match status" value="1"/>
</dbReference>
<dbReference type="OrthoDB" id="2665481at2"/>
<dbReference type="Pfam" id="PF08240">
    <property type="entry name" value="ADH_N"/>
    <property type="match status" value="1"/>
</dbReference>
<dbReference type="STRING" id="380244.SAMN05216298_3871"/>
<keyword evidence="3" id="KW-1185">Reference proteome</keyword>
<dbReference type="InterPro" id="IPR013154">
    <property type="entry name" value="ADH-like_N"/>
</dbReference>
<proteinExistence type="predicted"/>
<dbReference type="GO" id="GO:0016491">
    <property type="term" value="F:oxidoreductase activity"/>
    <property type="evidence" value="ECO:0007669"/>
    <property type="project" value="InterPro"/>
</dbReference>
<dbReference type="SUPFAM" id="SSF50129">
    <property type="entry name" value="GroES-like"/>
    <property type="match status" value="1"/>
</dbReference>
<dbReference type="AlphaFoldDB" id="A0A1G9K687"/>
<evidence type="ECO:0000259" key="1">
    <source>
        <dbReference type="SMART" id="SM00829"/>
    </source>
</evidence>
<evidence type="ECO:0000313" key="3">
    <source>
        <dbReference type="Proteomes" id="UP000198662"/>
    </source>
</evidence>
<dbReference type="Proteomes" id="UP000198662">
    <property type="component" value="Unassembled WGS sequence"/>
</dbReference>
<dbReference type="PANTHER" id="PTHR44013">
    <property type="entry name" value="ZINC-TYPE ALCOHOL DEHYDROGENASE-LIKE PROTEIN C16A3.02C"/>
    <property type="match status" value="1"/>
</dbReference>
<dbReference type="Gene3D" id="3.90.180.10">
    <property type="entry name" value="Medium-chain alcohol dehydrogenases, catalytic domain"/>
    <property type="match status" value="1"/>
</dbReference>
<feature type="domain" description="Enoyl reductase (ER)" evidence="1">
    <location>
        <begin position="10"/>
        <end position="314"/>
    </location>
</feature>
<organism evidence="2 3">
    <name type="scientific">Glycomyces sambucus</name>
    <dbReference type="NCBI Taxonomy" id="380244"/>
    <lineage>
        <taxon>Bacteria</taxon>
        <taxon>Bacillati</taxon>
        <taxon>Actinomycetota</taxon>
        <taxon>Actinomycetes</taxon>
        <taxon>Glycomycetales</taxon>
        <taxon>Glycomycetaceae</taxon>
        <taxon>Glycomyces</taxon>
    </lineage>
</organism>
<dbReference type="Pfam" id="PF13602">
    <property type="entry name" value="ADH_zinc_N_2"/>
    <property type="match status" value="1"/>
</dbReference>
<evidence type="ECO:0000313" key="2">
    <source>
        <dbReference type="EMBL" id="SDL45199.1"/>
    </source>
</evidence>
<reference evidence="3" key="1">
    <citation type="submission" date="2016-10" db="EMBL/GenBank/DDBJ databases">
        <authorList>
            <person name="Varghese N."/>
            <person name="Submissions S."/>
        </authorList>
    </citation>
    <scope>NUCLEOTIDE SEQUENCE [LARGE SCALE GENOMIC DNA]</scope>
    <source>
        <strain evidence="3">CGMCC 4.3147</strain>
    </source>
</reference>
<gene>
    <name evidence="2" type="ORF">SAMN05216298_3871</name>
</gene>
<dbReference type="InterPro" id="IPR011032">
    <property type="entry name" value="GroES-like_sf"/>
</dbReference>
<dbReference type="EMBL" id="FNGF01000006">
    <property type="protein sequence ID" value="SDL45199.1"/>
    <property type="molecule type" value="Genomic_DNA"/>
</dbReference>